<sequence length="150" mass="16483">MADLEAQRAHPQKETAKAGWGSWAGMGARPAQPSKRALAEAEKAKLEAEKAKKARSDASLPTVIINQKRHKASANLKIAQIPYPFTSKEQYERAMRQPLGPEWNTPSSVRELTRPQVIFQPGAVIDPLKLPKSARKAKAPPPKAKLSRGF</sequence>
<dbReference type="EMBL" id="JAFCMP010000518">
    <property type="protein sequence ID" value="KAG5178052.1"/>
    <property type="molecule type" value="Genomic_DNA"/>
</dbReference>
<dbReference type="GO" id="GO:0032040">
    <property type="term" value="C:small-subunit processome"/>
    <property type="evidence" value="ECO:0007669"/>
    <property type="project" value="InterPro"/>
</dbReference>
<feature type="region of interest" description="Disordered" evidence="4">
    <location>
        <begin position="129"/>
        <end position="150"/>
    </location>
</feature>
<dbReference type="Proteomes" id="UP000664859">
    <property type="component" value="Unassembled WGS sequence"/>
</dbReference>
<dbReference type="GO" id="GO:0006364">
    <property type="term" value="P:rRNA processing"/>
    <property type="evidence" value="ECO:0007669"/>
    <property type="project" value="InterPro"/>
</dbReference>
<keyword evidence="6" id="KW-1185">Reference proteome</keyword>
<dbReference type="InterPro" id="IPR006709">
    <property type="entry name" value="SSU_processome_Utp14"/>
</dbReference>
<reference evidence="5" key="1">
    <citation type="submission" date="2021-02" db="EMBL/GenBank/DDBJ databases">
        <title>First Annotated Genome of the Yellow-green Alga Tribonema minus.</title>
        <authorList>
            <person name="Mahan K.M."/>
        </authorList>
    </citation>
    <scope>NUCLEOTIDE SEQUENCE</scope>
    <source>
        <strain evidence="5">UTEX B ZZ1240</strain>
    </source>
</reference>
<evidence type="ECO:0000256" key="2">
    <source>
        <dbReference type="ARBA" id="ARBA00022553"/>
    </source>
</evidence>
<accession>A0A835YMG1</accession>
<feature type="compositionally biased region" description="Basic and acidic residues" evidence="4">
    <location>
        <begin position="1"/>
        <end position="16"/>
    </location>
</feature>
<gene>
    <name evidence="5" type="ORF">JKP88DRAFT_188821</name>
</gene>
<evidence type="ECO:0000313" key="6">
    <source>
        <dbReference type="Proteomes" id="UP000664859"/>
    </source>
</evidence>
<protein>
    <submittedName>
        <fullName evidence="5">U3 small nucleolar RNA-associated protein 14</fullName>
    </submittedName>
</protein>
<evidence type="ECO:0000256" key="1">
    <source>
        <dbReference type="ARBA" id="ARBA00004604"/>
    </source>
</evidence>
<proteinExistence type="predicted"/>
<feature type="region of interest" description="Disordered" evidence="4">
    <location>
        <begin position="1"/>
        <end position="57"/>
    </location>
</feature>
<dbReference type="OrthoDB" id="277439at2759"/>
<comment type="caution">
    <text evidence="5">The sequence shown here is derived from an EMBL/GenBank/DDBJ whole genome shotgun (WGS) entry which is preliminary data.</text>
</comment>
<dbReference type="PANTHER" id="PTHR14150:SF12">
    <property type="entry name" value="U3 SMALL NUCLEOLAR RNA-ASSOCIATED PROTEIN 14 HOMOLOG A"/>
    <property type="match status" value="1"/>
</dbReference>
<name>A0A835YMG1_9STRA</name>
<feature type="compositionally biased region" description="Basic and acidic residues" evidence="4">
    <location>
        <begin position="37"/>
        <end position="56"/>
    </location>
</feature>
<organism evidence="5 6">
    <name type="scientific">Tribonema minus</name>
    <dbReference type="NCBI Taxonomy" id="303371"/>
    <lineage>
        <taxon>Eukaryota</taxon>
        <taxon>Sar</taxon>
        <taxon>Stramenopiles</taxon>
        <taxon>Ochrophyta</taxon>
        <taxon>PX clade</taxon>
        <taxon>Xanthophyceae</taxon>
        <taxon>Tribonematales</taxon>
        <taxon>Tribonemataceae</taxon>
        <taxon>Tribonema</taxon>
    </lineage>
</organism>
<dbReference type="AlphaFoldDB" id="A0A835YMG1"/>
<keyword evidence="3" id="KW-0539">Nucleus</keyword>
<keyword evidence="2" id="KW-0597">Phosphoprotein</keyword>
<comment type="subcellular location">
    <subcellularLocation>
        <location evidence="1">Nucleus</location>
        <location evidence="1">Nucleolus</location>
    </subcellularLocation>
</comment>
<dbReference type="PANTHER" id="PTHR14150">
    <property type="entry name" value="U3 SMALL NUCLEOLAR RNA-ASSOCIATED PROTEIN 14"/>
    <property type="match status" value="1"/>
</dbReference>
<dbReference type="Pfam" id="PF04615">
    <property type="entry name" value="Utp14"/>
    <property type="match status" value="1"/>
</dbReference>
<evidence type="ECO:0000313" key="5">
    <source>
        <dbReference type="EMBL" id="KAG5178052.1"/>
    </source>
</evidence>
<evidence type="ECO:0000256" key="3">
    <source>
        <dbReference type="ARBA" id="ARBA00023242"/>
    </source>
</evidence>
<evidence type="ECO:0000256" key="4">
    <source>
        <dbReference type="SAM" id="MobiDB-lite"/>
    </source>
</evidence>